<dbReference type="InterPro" id="IPR038709">
    <property type="entry name" value="RpoN_core-bd_sf"/>
</dbReference>
<dbReference type="PANTHER" id="PTHR32248">
    <property type="entry name" value="RNA POLYMERASE SIGMA-54 FACTOR"/>
    <property type="match status" value="1"/>
</dbReference>
<evidence type="ECO:0000259" key="10">
    <source>
        <dbReference type="Pfam" id="PF04963"/>
    </source>
</evidence>
<keyword evidence="3" id="KW-0808">Transferase</keyword>
<dbReference type="PRINTS" id="PR00045">
    <property type="entry name" value="SIGMA54FCT"/>
</dbReference>
<evidence type="ECO:0000256" key="3">
    <source>
        <dbReference type="ARBA" id="ARBA00022679"/>
    </source>
</evidence>
<feature type="domain" description="RNA polymerase sigma factor 54 DNA-binding" evidence="9">
    <location>
        <begin position="306"/>
        <end position="464"/>
    </location>
</feature>
<dbReference type="InterPro" id="IPR000394">
    <property type="entry name" value="RNA_pol_sigma_54"/>
</dbReference>
<reference evidence="11 12" key="1">
    <citation type="submission" date="2016-11" db="EMBL/GenBank/DDBJ databases">
        <authorList>
            <person name="Jaros S."/>
            <person name="Januszkiewicz K."/>
            <person name="Wedrychowicz H."/>
        </authorList>
    </citation>
    <scope>NUCLEOTIDE SEQUENCE [LARGE SCALE GENOMIC DNA]</scope>
    <source>
        <strain evidence="11 12">DSM 19022</strain>
    </source>
</reference>
<dbReference type="GO" id="GO:0006352">
    <property type="term" value="P:DNA-templated transcription initiation"/>
    <property type="evidence" value="ECO:0007669"/>
    <property type="project" value="InterPro"/>
</dbReference>
<evidence type="ECO:0000256" key="4">
    <source>
        <dbReference type="ARBA" id="ARBA00022695"/>
    </source>
</evidence>
<protein>
    <submittedName>
        <fullName evidence="11">RNA polymerase, sigma 54 subunit, RpoN/SigL</fullName>
    </submittedName>
</protein>
<dbReference type="InterPro" id="IPR007046">
    <property type="entry name" value="RNA_pol_sigma_54_core-bd"/>
</dbReference>
<dbReference type="PROSITE" id="PS50044">
    <property type="entry name" value="SIGMA54_3"/>
    <property type="match status" value="1"/>
</dbReference>
<comment type="similarity">
    <text evidence="1">Belongs to the sigma-54 factor family.</text>
</comment>
<dbReference type="GO" id="GO:0001216">
    <property type="term" value="F:DNA-binding transcription activator activity"/>
    <property type="evidence" value="ECO:0007669"/>
    <property type="project" value="InterPro"/>
</dbReference>
<organism evidence="11 12">
    <name type="scientific">Lutispora thermophila DSM 19022</name>
    <dbReference type="NCBI Taxonomy" id="1122184"/>
    <lineage>
        <taxon>Bacteria</taxon>
        <taxon>Bacillati</taxon>
        <taxon>Bacillota</taxon>
        <taxon>Clostridia</taxon>
        <taxon>Lutisporales</taxon>
        <taxon>Lutisporaceae</taxon>
        <taxon>Lutispora</taxon>
    </lineage>
</organism>
<evidence type="ECO:0000259" key="9">
    <source>
        <dbReference type="Pfam" id="PF04552"/>
    </source>
</evidence>
<keyword evidence="2" id="KW-0240">DNA-directed RNA polymerase</keyword>
<dbReference type="AlphaFoldDB" id="A0A1M6H8M3"/>
<dbReference type="InterPro" id="IPR010982">
    <property type="entry name" value="Lambda_DNA-bd_dom_sf"/>
</dbReference>
<keyword evidence="5" id="KW-0805">Transcription regulation</keyword>
<dbReference type="PANTHER" id="PTHR32248:SF4">
    <property type="entry name" value="RNA POLYMERASE SIGMA-54 FACTOR"/>
    <property type="match status" value="1"/>
</dbReference>
<proteinExistence type="inferred from homology"/>
<evidence type="ECO:0000313" key="11">
    <source>
        <dbReference type="EMBL" id="SHJ18571.1"/>
    </source>
</evidence>
<dbReference type="Gene3D" id="1.10.10.60">
    <property type="entry name" value="Homeodomain-like"/>
    <property type="match status" value="1"/>
</dbReference>
<dbReference type="STRING" id="1122184.SAMN02745176_02694"/>
<dbReference type="GO" id="GO:0000428">
    <property type="term" value="C:DNA-directed RNA polymerase complex"/>
    <property type="evidence" value="ECO:0007669"/>
    <property type="project" value="UniProtKB-KW"/>
</dbReference>
<evidence type="ECO:0000313" key="12">
    <source>
        <dbReference type="Proteomes" id="UP000184442"/>
    </source>
</evidence>
<dbReference type="GO" id="GO:0016779">
    <property type="term" value="F:nucleotidyltransferase activity"/>
    <property type="evidence" value="ECO:0007669"/>
    <property type="project" value="UniProtKB-KW"/>
</dbReference>
<dbReference type="GO" id="GO:0003677">
    <property type="term" value="F:DNA binding"/>
    <property type="evidence" value="ECO:0007669"/>
    <property type="project" value="UniProtKB-KW"/>
</dbReference>
<dbReference type="PIRSF" id="PIRSF000774">
    <property type="entry name" value="RpoN"/>
    <property type="match status" value="1"/>
</dbReference>
<dbReference type="Proteomes" id="UP000184442">
    <property type="component" value="Unassembled WGS sequence"/>
</dbReference>
<dbReference type="GO" id="GO:0016987">
    <property type="term" value="F:sigma factor activity"/>
    <property type="evidence" value="ECO:0007669"/>
    <property type="project" value="UniProtKB-KW"/>
</dbReference>
<keyword evidence="6" id="KW-0731">Sigma factor</keyword>
<dbReference type="Pfam" id="PF00309">
    <property type="entry name" value="Sigma54_AID"/>
    <property type="match status" value="1"/>
</dbReference>
<evidence type="ECO:0000256" key="2">
    <source>
        <dbReference type="ARBA" id="ARBA00022478"/>
    </source>
</evidence>
<dbReference type="NCBIfam" id="TIGR02395">
    <property type="entry name" value="rpoN_sigma"/>
    <property type="match status" value="1"/>
</dbReference>
<accession>A0A1M6H8M3</accession>
<gene>
    <name evidence="11" type="ORF">SAMN02745176_02694</name>
</gene>
<evidence type="ECO:0000256" key="7">
    <source>
        <dbReference type="ARBA" id="ARBA00023125"/>
    </source>
</evidence>
<evidence type="ECO:0000256" key="5">
    <source>
        <dbReference type="ARBA" id="ARBA00023015"/>
    </source>
</evidence>
<keyword evidence="8" id="KW-0804">Transcription</keyword>
<sequence length="465" mass="53277">MGYDLVLEQQQKLIMTPELKLALKILQLPTIELEDLVKQELETNPVLDVIEDIPEEKPEDTDINIMDKNKLLEEIDWKEYFQYQGKSYCLENAAIEESQENNYENYVSYSDTLKDHLLFQLRALKLSKCERAIGEYIIESLDDNGYLTSSIEQISEELSLSREKIKKVLKVIQTFEPLGVGALDLIDCLLIQVNALGLADDNLITIIREHLDDIGANRLHHIAKKLSISVVEVQHYSDIIKGLEPKPGRAFSCGTDNRYIIPDVYIEKVDDEYVITINDSYSSKLMVNRYYKNIINNGDKSSDTMTFINDKISSALWLIKSLEQRKNTLYKVVKAIVDYQMDFFEKGSRYLKTMTLKDIADEVQVHESTVSRAISGKYAQTPRGLFELKYFFKSGVGSQSGEDISSESIKKMIKSIIDEEDNSKPISDQTIADLLGRKGIKISRRTVAKYRDEIGIPSSSRRKRY</sequence>
<dbReference type="Gene3D" id="1.10.10.1330">
    <property type="entry name" value="RNA polymerase sigma-54 factor, core-binding domain"/>
    <property type="match status" value="1"/>
</dbReference>
<feature type="domain" description="RNA polymerase sigma factor 54 core-binding" evidence="10">
    <location>
        <begin position="102"/>
        <end position="291"/>
    </location>
</feature>
<keyword evidence="12" id="KW-1185">Reference proteome</keyword>
<dbReference type="InterPro" id="IPR007634">
    <property type="entry name" value="RNA_pol_sigma_54_DNA-bd"/>
</dbReference>
<evidence type="ECO:0000256" key="6">
    <source>
        <dbReference type="ARBA" id="ARBA00023082"/>
    </source>
</evidence>
<dbReference type="Pfam" id="PF04963">
    <property type="entry name" value="Sigma54_CBD"/>
    <property type="match status" value="1"/>
</dbReference>
<dbReference type="EMBL" id="FQZS01000019">
    <property type="protein sequence ID" value="SHJ18571.1"/>
    <property type="molecule type" value="Genomic_DNA"/>
</dbReference>
<keyword evidence="7" id="KW-0238">DNA-binding</keyword>
<keyword evidence="4" id="KW-0548">Nucleotidyltransferase</keyword>
<dbReference type="Pfam" id="PF04552">
    <property type="entry name" value="Sigma54_DBD"/>
    <property type="match status" value="1"/>
</dbReference>
<name>A0A1M6H8M3_9FIRM</name>
<evidence type="ECO:0000256" key="1">
    <source>
        <dbReference type="ARBA" id="ARBA00008798"/>
    </source>
</evidence>
<dbReference type="PROSITE" id="PS00718">
    <property type="entry name" value="SIGMA54_2"/>
    <property type="match status" value="1"/>
</dbReference>
<dbReference type="Gene3D" id="1.10.260.40">
    <property type="entry name" value="lambda repressor-like DNA-binding domains"/>
    <property type="match status" value="1"/>
</dbReference>
<evidence type="ECO:0000256" key="8">
    <source>
        <dbReference type="ARBA" id="ARBA00023163"/>
    </source>
</evidence>